<gene>
    <name evidence="2" type="ORF">rCG_53691</name>
</gene>
<organism evidence="2 3">
    <name type="scientific">Rattus norvegicus</name>
    <name type="common">Rat</name>
    <dbReference type="NCBI Taxonomy" id="10116"/>
    <lineage>
        <taxon>Eukaryota</taxon>
        <taxon>Metazoa</taxon>
        <taxon>Chordata</taxon>
        <taxon>Craniata</taxon>
        <taxon>Vertebrata</taxon>
        <taxon>Euteleostomi</taxon>
        <taxon>Mammalia</taxon>
        <taxon>Eutheria</taxon>
        <taxon>Euarchontoglires</taxon>
        <taxon>Glires</taxon>
        <taxon>Rodentia</taxon>
        <taxon>Myomorpha</taxon>
        <taxon>Muroidea</taxon>
        <taxon>Muridae</taxon>
        <taxon>Murinae</taxon>
        <taxon>Rattus</taxon>
    </lineage>
</organism>
<feature type="region of interest" description="Disordered" evidence="1">
    <location>
        <begin position="1"/>
        <end position="90"/>
    </location>
</feature>
<evidence type="ECO:0000313" key="3">
    <source>
        <dbReference type="Proteomes" id="UP000234681"/>
    </source>
</evidence>
<sequence length="90" mass="9407">MDAAPRLQGKTRPAAMRWASRASPASAAASTGPCHPHKRPEPPEAASASATPPSCSRPARHGAAPAGRGTGRERRPRPRWLGKVRLGDLA</sequence>
<dbReference type="EMBL" id="CH473979">
    <property type="protein sequence ID" value="EDM07659.1"/>
    <property type="molecule type" value="Genomic_DNA"/>
</dbReference>
<dbReference type="Proteomes" id="UP000234681">
    <property type="component" value="Chromosome 1"/>
</dbReference>
<evidence type="ECO:0000256" key="1">
    <source>
        <dbReference type="SAM" id="MobiDB-lite"/>
    </source>
</evidence>
<accession>A6JA78</accession>
<feature type="compositionally biased region" description="Low complexity" evidence="1">
    <location>
        <begin position="44"/>
        <end position="67"/>
    </location>
</feature>
<dbReference type="AlphaFoldDB" id="A6JA78"/>
<evidence type="ECO:0000313" key="2">
    <source>
        <dbReference type="EMBL" id="EDM07659.1"/>
    </source>
</evidence>
<feature type="compositionally biased region" description="Low complexity" evidence="1">
    <location>
        <begin position="12"/>
        <end position="30"/>
    </location>
</feature>
<protein>
    <submittedName>
        <fullName evidence="2">RCG53691</fullName>
    </submittedName>
</protein>
<reference evidence="2 3" key="1">
    <citation type="submission" date="2005-09" db="EMBL/GenBank/DDBJ databases">
        <authorList>
            <person name="Mural R.J."/>
            <person name="Li P.W."/>
            <person name="Adams M.D."/>
            <person name="Amanatides P.G."/>
            <person name="Baden-Tillson H."/>
            <person name="Barnstead M."/>
            <person name="Chin S.H."/>
            <person name="Dew I."/>
            <person name="Evans C.A."/>
            <person name="Ferriera S."/>
            <person name="Flanigan M."/>
            <person name="Fosler C."/>
            <person name="Glodek A."/>
            <person name="Gu Z."/>
            <person name="Holt R.A."/>
            <person name="Jennings D."/>
            <person name="Kraft C.L."/>
            <person name="Lu F."/>
            <person name="Nguyen T."/>
            <person name="Nusskern D.R."/>
            <person name="Pfannkoch C.M."/>
            <person name="Sitter C."/>
            <person name="Sutton G.G."/>
            <person name="Venter J.C."/>
            <person name="Wang Z."/>
            <person name="Woodage T."/>
            <person name="Zheng X.H."/>
            <person name="Zhong F."/>
        </authorList>
    </citation>
    <scope>NUCLEOTIDE SEQUENCE [LARGE SCALE GENOMIC DNA]</scope>
    <source>
        <strain>BN</strain>
        <strain evidence="3">Sprague-Dawley</strain>
    </source>
</reference>
<name>A6JA78_RAT</name>
<proteinExistence type="predicted"/>